<dbReference type="GO" id="GO:0005739">
    <property type="term" value="C:mitochondrion"/>
    <property type="evidence" value="ECO:0007669"/>
    <property type="project" value="TreeGrafter"/>
</dbReference>
<keyword evidence="4" id="KW-0472">Membrane</keyword>
<accession>A0A9N8ZGR1</accession>
<organism evidence="8 9">
    <name type="scientific">Funneliformis mosseae</name>
    <name type="common">Endomycorrhizal fungus</name>
    <name type="synonym">Glomus mosseae</name>
    <dbReference type="NCBI Taxonomy" id="27381"/>
    <lineage>
        <taxon>Eukaryota</taxon>
        <taxon>Fungi</taxon>
        <taxon>Fungi incertae sedis</taxon>
        <taxon>Mucoromycota</taxon>
        <taxon>Glomeromycotina</taxon>
        <taxon>Glomeromycetes</taxon>
        <taxon>Glomerales</taxon>
        <taxon>Glomeraceae</taxon>
        <taxon>Funneliformis</taxon>
    </lineage>
</organism>
<feature type="compositionally biased region" description="Basic residues" evidence="5">
    <location>
        <begin position="1046"/>
        <end position="1060"/>
    </location>
</feature>
<dbReference type="GO" id="GO:0140268">
    <property type="term" value="C:endoplasmic reticulum-plasma membrane contact site"/>
    <property type="evidence" value="ECO:0007669"/>
    <property type="project" value="TreeGrafter"/>
</dbReference>
<feature type="compositionally biased region" description="Polar residues" evidence="5">
    <location>
        <begin position="1065"/>
        <end position="1082"/>
    </location>
</feature>
<dbReference type="InterPro" id="IPR004148">
    <property type="entry name" value="BAR_dom"/>
</dbReference>
<feature type="domain" description="VASt" evidence="7">
    <location>
        <begin position="858"/>
        <end position="1030"/>
    </location>
</feature>
<dbReference type="PROSITE" id="PS50003">
    <property type="entry name" value="PH_DOMAIN"/>
    <property type="match status" value="1"/>
</dbReference>
<evidence type="ECO:0000313" key="9">
    <source>
        <dbReference type="Proteomes" id="UP000789375"/>
    </source>
</evidence>
<proteinExistence type="predicted"/>
<dbReference type="InterPro" id="IPR051482">
    <property type="entry name" value="Cholesterol_transport"/>
</dbReference>
<dbReference type="Pfam" id="PF16746">
    <property type="entry name" value="BAR_3"/>
    <property type="match status" value="1"/>
</dbReference>
<feature type="region of interest" description="Disordered" evidence="5">
    <location>
        <begin position="430"/>
        <end position="461"/>
    </location>
</feature>
<protein>
    <submittedName>
        <fullName evidence="8">13114_t:CDS:1</fullName>
    </submittedName>
</protein>
<evidence type="ECO:0000259" key="7">
    <source>
        <dbReference type="PROSITE" id="PS51778"/>
    </source>
</evidence>
<feature type="compositionally biased region" description="Polar residues" evidence="5">
    <location>
        <begin position="1286"/>
        <end position="1296"/>
    </location>
</feature>
<comment type="subcellular location">
    <subcellularLocation>
        <location evidence="1">Membrane</location>
    </subcellularLocation>
</comment>
<dbReference type="GO" id="GO:0032366">
    <property type="term" value="P:intracellular sterol transport"/>
    <property type="evidence" value="ECO:0007669"/>
    <property type="project" value="TreeGrafter"/>
</dbReference>
<dbReference type="SUPFAM" id="SSF103657">
    <property type="entry name" value="BAR/IMD domain-like"/>
    <property type="match status" value="1"/>
</dbReference>
<feature type="compositionally biased region" description="Low complexity" evidence="5">
    <location>
        <begin position="600"/>
        <end position="609"/>
    </location>
</feature>
<dbReference type="Gene3D" id="1.20.1270.60">
    <property type="entry name" value="Arfaptin homology (AH) domain/BAR domain"/>
    <property type="match status" value="1"/>
</dbReference>
<feature type="region of interest" description="Disordered" evidence="5">
    <location>
        <begin position="475"/>
        <end position="504"/>
    </location>
</feature>
<dbReference type="GO" id="GO:0032934">
    <property type="term" value="F:sterol binding"/>
    <property type="evidence" value="ECO:0007669"/>
    <property type="project" value="TreeGrafter"/>
</dbReference>
<dbReference type="InterPro" id="IPR001849">
    <property type="entry name" value="PH_domain"/>
</dbReference>
<reference evidence="8" key="1">
    <citation type="submission" date="2021-06" db="EMBL/GenBank/DDBJ databases">
        <authorList>
            <person name="Kallberg Y."/>
            <person name="Tangrot J."/>
            <person name="Rosling A."/>
        </authorList>
    </citation>
    <scope>NUCLEOTIDE SEQUENCE</scope>
    <source>
        <strain evidence="8">87-6 pot B 2015</strain>
    </source>
</reference>
<evidence type="ECO:0000256" key="3">
    <source>
        <dbReference type="ARBA" id="ARBA00022989"/>
    </source>
</evidence>
<evidence type="ECO:0000256" key="5">
    <source>
        <dbReference type="SAM" id="MobiDB-lite"/>
    </source>
</evidence>
<evidence type="ECO:0000256" key="2">
    <source>
        <dbReference type="ARBA" id="ARBA00022692"/>
    </source>
</evidence>
<evidence type="ECO:0000259" key="6">
    <source>
        <dbReference type="PROSITE" id="PS50003"/>
    </source>
</evidence>
<gene>
    <name evidence="8" type="ORF">FMOSSE_LOCUS3567</name>
</gene>
<keyword evidence="2" id="KW-0812">Transmembrane</keyword>
<dbReference type="SMART" id="SM00233">
    <property type="entry name" value="PH"/>
    <property type="match status" value="1"/>
</dbReference>
<evidence type="ECO:0000313" key="8">
    <source>
        <dbReference type="EMBL" id="CAG8491626.1"/>
    </source>
</evidence>
<dbReference type="EMBL" id="CAJVPP010000539">
    <property type="protein sequence ID" value="CAG8491626.1"/>
    <property type="molecule type" value="Genomic_DNA"/>
</dbReference>
<feature type="compositionally biased region" description="Basic residues" evidence="5">
    <location>
        <begin position="586"/>
        <end position="598"/>
    </location>
</feature>
<feature type="compositionally biased region" description="Low complexity" evidence="5">
    <location>
        <begin position="475"/>
        <end position="484"/>
    </location>
</feature>
<feature type="compositionally biased region" description="Basic and acidic residues" evidence="5">
    <location>
        <begin position="761"/>
        <end position="791"/>
    </location>
</feature>
<keyword evidence="3" id="KW-1133">Transmembrane helix</keyword>
<dbReference type="PROSITE" id="PS51778">
    <property type="entry name" value="VAST"/>
    <property type="match status" value="1"/>
</dbReference>
<feature type="domain" description="PH" evidence="6">
    <location>
        <begin position="309"/>
        <end position="410"/>
    </location>
</feature>
<dbReference type="Proteomes" id="UP000789375">
    <property type="component" value="Unassembled WGS sequence"/>
</dbReference>
<dbReference type="PANTHER" id="PTHR23319:SF4">
    <property type="entry name" value="GRAM DOMAIN CONTAINING 1B, ISOFORM E"/>
    <property type="match status" value="1"/>
</dbReference>
<dbReference type="InterPro" id="IPR027267">
    <property type="entry name" value="AH/BAR_dom_sf"/>
</dbReference>
<feature type="region of interest" description="Disordered" evidence="5">
    <location>
        <begin position="761"/>
        <end position="836"/>
    </location>
</feature>
<sequence length="1340" mass="151718">MSSILVTPPLPAESVLNSLNPQEAIHDTPNFRANVRKFEEQVDHFEKWLDTLFKALKHYSEESVKYNEASNNLTRKATQVPSDDSLLDRDFTLIAARIFADTLQTTSAFKSKLVNDIDEKLIHPISHFTKNELKEFKEIRRNHDRAVERYDSMLAKYSSQSRNKEASALREDAFQLHEVRKTYIKSALDYTLKIVQFRASIDHLIMDQFLTGTFAHLEMHEASLIVYKESGNHLERLRSWLSEKTCENQIPLLHDLRNKLEEEAINSSKPRRTLTTYTDNGANLMTIHPNSDVQQTTRPSSPASLPNETPTKQGYLFMRATGKNTWVRKYFYLKDGIFWWASVGHGKLRSTIEESERIGVLLCEVRTDISQDRRFCFEIVCGAKQTTYLLQAETDSDLKDWISVFENAKRHAFRSSSDLSSSAAAAVVSHKELDDEQNVSTDEGHDSNKPSTTGSVEGYKVDGNTTIADSKITLPSAAASPPSSQNSLSKKWAAPASNSSSSIGTNYGYSTSLKGSSATLAPVINNNGNIASSLSTQPSNEKSSTSANQQNFWGTLQWAMPTMNLIINTVNASEGDDEANEDGTGRKRSSSLKNKGGRSRSGSVPVGSGADSSIAEYPQNLLLHNAQLHLLFPCATEVEFVLNIFNCAWYMDDMLFKGRAYITQDKLYFYSIVMSVINMFWVSWRDVKSINYKTTDTGQIVDFVDENHSKVYTIKTFLDIEGVFHEKARIVWSLATGEKSVSLQSVFNAVWKLKSESKEEEKKDIVSEKSTEQKDEAPTQEINEKPSDKVEVVSQQNVNSDDHKNHLSDKIPVNEKKHTTDAPRTPSMITIPPPEDDDLPSNILQPKGPVKCDCSDHLEQNEVEHEFSISARKLFDIIFDEKSTIWSRLHKKKGNRLLHSGPWVIDNSGNGERKREFKFIMPVNNSMTKVKESECIETQICMKRDDYLCYSVLSYTKALQLPYNDAFLPMSKYCITYVSKTSCKLAVYIGIQWFKSPMVKSIIRRAAMSGLADTVEDLLTLIKTEVTQRKPLVPSSPLRLHPVSPLRRRPHSYRHHKSRSKISSEETQSPEVSTSKVSTNSPKEPKGFRVSNSLIHNIMEHAIRLLTGSISNFVGIVTKFSSSGTLGIVLTLSLICNVYLWFGVGYNVINTSIVTESVHPLKTYVASPAVYIRDLEEQVLNSSFKVLKGVDPISFRQFLDTRITHPAYPWLLHSHHRMSDEISFARKKVAILRYDLLLTFQLINSIDKRLLESEYVNWLLDERAKCNKARWMLLKDDSLSDEEIVKNSQPNNISTSGDDELNSSSYDDEKHQFNIKSEYKAVRIYCGDVKRQLDAFSRKL</sequence>
<dbReference type="Pfam" id="PF16016">
    <property type="entry name" value="VASt"/>
    <property type="match status" value="1"/>
</dbReference>
<dbReference type="GO" id="GO:0005886">
    <property type="term" value="C:plasma membrane"/>
    <property type="evidence" value="ECO:0007669"/>
    <property type="project" value="TreeGrafter"/>
</dbReference>
<feature type="region of interest" description="Disordered" evidence="5">
    <location>
        <begin position="1285"/>
        <end position="1306"/>
    </location>
</feature>
<dbReference type="GO" id="GO:0032541">
    <property type="term" value="C:cortical endoplasmic reticulum"/>
    <property type="evidence" value="ECO:0007669"/>
    <property type="project" value="TreeGrafter"/>
</dbReference>
<feature type="region of interest" description="Disordered" evidence="5">
    <location>
        <begin position="1033"/>
        <end position="1085"/>
    </location>
</feature>
<dbReference type="SUPFAM" id="SSF50729">
    <property type="entry name" value="PH domain-like"/>
    <property type="match status" value="1"/>
</dbReference>
<dbReference type="InterPro" id="IPR011993">
    <property type="entry name" value="PH-like_dom_sf"/>
</dbReference>
<dbReference type="InterPro" id="IPR031968">
    <property type="entry name" value="VASt"/>
</dbReference>
<evidence type="ECO:0000256" key="1">
    <source>
        <dbReference type="ARBA" id="ARBA00004370"/>
    </source>
</evidence>
<dbReference type="GO" id="GO:0120015">
    <property type="term" value="F:sterol transfer activity"/>
    <property type="evidence" value="ECO:0007669"/>
    <property type="project" value="TreeGrafter"/>
</dbReference>
<dbReference type="PANTHER" id="PTHR23319">
    <property type="entry name" value="GRAM DOMAIN CONTAINING 1B, ISOFORM E"/>
    <property type="match status" value="1"/>
</dbReference>
<dbReference type="Pfam" id="PF00169">
    <property type="entry name" value="PH"/>
    <property type="match status" value="1"/>
</dbReference>
<keyword evidence="9" id="KW-1185">Reference proteome</keyword>
<dbReference type="Gene3D" id="2.30.29.30">
    <property type="entry name" value="Pleckstrin-homology domain (PH domain)/Phosphotyrosine-binding domain (PTB)"/>
    <property type="match status" value="2"/>
</dbReference>
<name>A0A9N8ZGR1_FUNMO</name>
<dbReference type="GO" id="GO:0005789">
    <property type="term" value="C:endoplasmic reticulum membrane"/>
    <property type="evidence" value="ECO:0007669"/>
    <property type="project" value="TreeGrafter"/>
</dbReference>
<feature type="compositionally biased region" description="Basic and acidic residues" evidence="5">
    <location>
        <begin position="800"/>
        <end position="821"/>
    </location>
</feature>
<evidence type="ECO:0000256" key="4">
    <source>
        <dbReference type="ARBA" id="ARBA00023136"/>
    </source>
</evidence>
<feature type="region of interest" description="Disordered" evidence="5">
    <location>
        <begin position="574"/>
        <end position="609"/>
    </location>
</feature>
<comment type="caution">
    <text evidence="8">The sequence shown here is derived from an EMBL/GenBank/DDBJ whole genome shotgun (WGS) entry which is preliminary data.</text>
</comment>